<proteinExistence type="predicted"/>
<dbReference type="EMBL" id="UZWD01000006">
    <property type="protein sequence ID" value="VDS03350.1"/>
    <property type="molecule type" value="Genomic_DNA"/>
</dbReference>
<dbReference type="Pfam" id="PF14373">
    <property type="entry name" value="Imm_superinfect"/>
    <property type="match status" value="1"/>
</dbReference>
<feature type="transmembrane region" description="Helical" evidence="1">
    <location>
        <begin position="49"/>
        <end position="73"/>
    </location>
</feature>
<evidence type="ECO:0000256" key="1">
    <source>
        <dbReference type="SAM" id="Phobius"/>
    </source>
</evidence>
<keyword evidence="1" id="KW-0472">Membrane</keyword>
<sequence length="185" mass="19932">MSLPSVPLLNAARVQRGNRIGKFVLPLFLAPTATAFAQADPDSGPALQFLTVMGVSIVLLVAGLIILFIPAYIAFRRHHPNRWAIAVVCLAFGGTVIGWFGALIWALHAVHQTPYGSRGGESGLNIFADDVTKVRIEPDLARSKASDVDTLAERLGRLKKLFETGVITEEEHAALRQRALAEIGA</sequence>
<name>A0A3S4GFI3_9HYPH</name>
<feature type="transmembrane region" description="Helical" evidence="1">
    <location>
        <begin position="85"/>
        <end position="107"/>
    </location>
</feature>
<accession>A0A3S4GFI3</accession>
<dbReference type="AlphaFoldDB" id="A0A3S4GFI3"/>
<gene>
    <name evidence="2" type="ORF">DEVEQU_00471</name>
</gene>
<evidence type="ECO:0000313" key="3">
    <source>
        <dbReference type="Proteomes" id="UP000268844"/>
    </source>
</evidence>
<keyword evidence="1" id="KW-1133">Transmembrane helix</keyword>
<evidence type="ECO:0000313" key="2">
    <source>
        <dbReference type="EMBL" id="VDS03350.1"/>
    </source>
</evidence>
<reference evidence="2 3" key="1">
    <citation type="submission" date="2018-12" db="EMBL/GenBank/DDBJ databases">
        <authorList>
            <person name="Criscuolo A."/>
        </authorList>
    </citation>
    <scope>NUCLEOTIDE SEQUENCE [LARGE SCALE GENOMIC DNA]</scope>
    <source>
        <strain evidence="2">ACIP1116281</strain>
    </source>
</reference>
<evidence type="ECO:0008006" key="4">
    <source>
        <dbReference type="Google" id="ProtNLM"/>
    </source>
</evidence>
<dbReference type="RefSeq" id="WP_164550205.1">
    <property type="nucleotide sequence ID" value="NZ_JBHTMH010000001.1"/>
</dbReference>
<protein>
    <recommendedName>
        <fullName evidence="4">SHOCT domain-containing protein</fullName>
    </recommendedName>
</protein>
<keyword evidence="3" id="KW-1185">Reference proteome</keyword>
<dbReference type="Proteomes" id="UP000268844">
    <property type="component" value="Unassembled WGS sequence"/>
</dbReference>
<organism evidence="2 3">
    <name type="scientific">Devosia equisanguinis</name>
    <dbReference type="NCBI Taxonomy" id="2490941"/>
    <lineage>
        <taxon>Bacteria</taxon>
        <taxon>Pseudomonadati</taxon>
        <taxon>Pseudomonadota</taxon>
        <taxon>Alphaproteobacteria</taxon>
        <taxon>Hyphomicrobiales</taxon>
        <taxon>Devosiaceae</taxon>
        <taxon>Devosia</taxon>
    </lineage>
</organism>
<keyword evidence="1" id="KW-0812">Transmembrane</keyword>
<dbReference type="InterPro" id="IPR016410">
    <property type="entry name" value="Phage_imm"/>
</dbReference>